<reference evidence="1 2" key="1">
    <citation type="journal article" date="2016" name="Nat. Commun.">
        <title>Thousands of microbial genomes shed light on interconnected biogeochemical processes in an aquifer system.</title>
        <authorList>
            <person name="Anantharaman K."/>
            <person name="Brown C.T."/>
            <person name="Hug L.A."/>
            <person name="Sharon I."/>
            <person name="Castelle C.J."/>
            <person name="Probst A.J."/>
            <person name="Thomas B.C."/>
            <person name="Singh A."/>
            <person name="Wilkins M.J."/>
            <person name="Karaoz U."/>
            <person name="Brodie E.L."/>
            <person name="Williams K.H."/>
            <person name="Hubbard S.S."/>
            <person name="Banfield J.F."/>
        </authorList>
    </citation>
    <scope>NUCLEOTIDE SEQUENCE [LARGE SCALE GENOMIC DNA]</scope>
</reference>
<accession>A0A1F2WNS8</accession>
<comment type="caution">
    <text evidence="1">The sequence shown here is derived from an EMBL/GenBank/DDBJ whole genome shotgun (WGS) entry which is preliminary data.</text>
</comment>
<dbReference type="EMBL" id="MELK01000022">
    <property type="protein sequence ID" value="OFW58496.1"/>
    <property type="molecule type" value="Genomic_DNA"/>
</dbReference>
<gene>
    <name evidence="1" type="ORF">A2Y75_02805</name>
</gene>
<protein>
    <submittedName>
        <fullName evidence="1">Uncharacterized protein</fullName>
    </submittedName>
</protein>
<proteinExistence type="predicted"/>
<dbReference type="STRING" id="1797197.A2Y75_02805"/>
<dbReference type="Proteomes" id="UP000177876">
    <property type="component" value="Unassembled WGS sequence"/>
</dbReference>
<sequence length="65" mass="7201">MLPNLTCKFSDMPSLTSIIHMGLSILPGHASLFSFGQRAWRLYCYPVIPTNIPASYEGRMPGEGE</sequence>
<evidence type="ECO:0000313" key="2">
    <source>
        <dbReference type="Proteomes" id="UP000177876"/>
    </source>
</evidence>
<organism evidence="1 2">
    <name type="scientific">Candidatus Solincola sediminis</name>
    <dbReference type="NCBI Taxonomy" id="1797199"/>
    <lineage>
        <taxon>Bacteria</taxon>
        <taxon>Bacillati</taxon>
        <taxon>Actinomycetota</taxon>
        <taxon>Candidatus Geothermincolia</taxon>
        <taxon>Candidatus Geothermincolales</taxon>
        <taxon>Candidatus Geothermincolaceae</taxon>
        <taxon>Candidatus Solincola</taxon>
    </lineage>
</organism>
<name>A0A1F2WNS8_9ACTN</name>
<evidence type="ECO:0000313" key="1">
    <source>
        <dbReference type="EMBL" id="OFW58496.1"/>
    </source>
</evidence>
<dbReference type="AlphaFoldDB" id="A0A1F2WNS8"/>